<dbReference type="InterPro" id="IPR013216">
    <property type="entry name" value="Methyltransf_11"/>
</dbReference>
<dbReference type="Gene3D" id="3.40.50.150">
    <property type="entry name" value="Vaccinia Virus protein VP39"/>
    <property type="match status" value="1"/>
</dbReference>
<dbReference type="AlphaFoldDB" id="A0A4R2J6X1"/>
<organism evidence="2 3">
    <name type="scientific">Actinocrispum wychmicini</name>
    <dbReference type="NCBI Taxonomy" id="1213861"/>
    <lineage>
        <taxon>Bacteria</taxon>
        <taxon>Bacillati</taxon>
        <taxon>Actinomycetota</taxon>
        <taxon>Actinomycetes</taxon>
        <taxon>Pseudonocardiales</taxon>
        <taxon>Pseudonocardiaceae</taxon>
        <taxon>Actinocrispum</taxon>
    </lineage>
</organism>
<protein>
    <submittedName>
        <fullName evidence="2">Methyltransferase family protein</fullName>
    </submittedName>
</protein>
<sequence length="275" mass="29059">MNNDDFDSFERAGWVGRAAAYQRGFARITAHTIPFLLDAAKVTADTHVLDVGCGPGIVTSAAVDRAADVVAVDADPEMAALAGAENPSVPVHVAVLPTLPFADNTFDAVVGNFVINHTGDPAATLTTLRRVLKPGAHLALTCWTYPAMRANGVFTEAVEAAGVHHPDDVPAGSPMSQHAQQAPFGELLTSAGYRDVRVDVLSWIHRVDPHAWWTDILAGTCVNAAVITRQDELTQARIKREYLRIVKEYATPEGQVALPAVALLASGVAPTGDGG</sequence>
<comment type="caution">
    <text evidence="2">The sequence shown here is derived from an EMBL/GenBank/DDBJ whole genome shotgun (WGS) entry which is preliminary data.</text>
</comment>
<dbReference type="EMBL" id="SLWS01000009">
    <property type="protein sequence ID" value="TCO54244.1"/>
    <property type="molecule type" value="Genomic_DNA"/>
</dbReference>
<dbReference type="PANTHER" id="PTHR43591">
    <property type="entry name" value="METHYLTRANSFERASE"/>
    <property type="match status" value="1"/>
</dbReference>
<dbReference type="GO" id="GO:0008757">
    <property type="term" value="F:S-adenosylmethionine-dependent methyltransferase activity"/>
    <property type="evidence" value="ECO:0007669"/>
    <property type="project" value="InterPro"/>
</dbReference>
<dbReference type="GO" id="GO:0032259">
    <property type="term" value="P:methylation"/>
    <property type="evidence" value="ECO:0007669"/>
    <property type="project" value="UniProtKB-KW"/>
</dbReference>
<proteinExistence type="predicted"/>
<dbReference type="SUPFAM" id="SSF53335">
    <property type="entry name" value="S-adenosyl-L-methionine-dependent methyltransferases"/>
    <property type="match status" value="1"/>
</dbReference>
<dbReference type="Proteomes" id="UP000295680">
    <property type="component" value="Unassembled WGS sequence"/>
</dbReference>
<keyword evidence="2" id="KW-0808">Transferase</keyword>
<evidence type="ECO:0000259" key="1">
    <source>
        <dbReference type="Pfam" id="PF08241"/>
    </source>
</evidence>
<dbReference type="OrthoDB" id="448116at2"/>
<name>A0A4R2J6X1_9PSEU</name>
<dbReference type="RefSeq" id="WP_132123228.1">
    <property type="nucleotide sequence ID" value="NZ_SLWS01000009.1"/>
</dbReference>
<accession>A0A4R2J6X1</accession>
<keyword evidence="3" id="KW-1185">Reference proteome</keyword>
<feature type="domain" description="Methyltransferase type 11" evidence="1">
    <location>
        <begin position="49"/>
        <end position="139"/>
    </location>
</feature>
<keyword evidence="2" id="KW-0489">Methyltransferase</keyword>
<dbReference type="CDD" id="cd02440">
    <property type="entry name" value="AdoMet_MTases"/>
    <property type="match status" value="1"/>
</dbReference>
<gene>
    <name evidence="2" type="ORF">EV192_109224</name>
</gene>
<evidence type="ECO:0000313" key="2">
    <source>
        <dbReference type="EMBL" id="TCO54244.1"/>
    </source>
</evidence>
<reference evidence="2 3" key="1">
    <citation type="submission" date="2019-03" db="EMBL/GenBank/DDBJ databases">
        <title>Genomic Encyclopedia of Type Strains, Phase IV (KMG-IV): sequencing the most valuable type-strain genomes for metagenomic binning, comparative biology and taxonomic classification.</title>
        <authorList>
            <person name="Goeker M."/>
        </authorList>
    </citation>
    <scope>NUCLEOTIDE SEQUENCE [LARGE SCALE GENOMIC DNA]</scope>
    <source>
        <strain evidence="2 3">DSM 45934</strain>
    </source>
</reference>
<dbReference type="InterPro" id="IPR029063">
    <property type="entry name" value="SAM-dependent_MTases_sf"/>
</dbReference>
<dbReference type="Pfam" id="PF08241">
    <property type="entry name" value="Methyltransf_11"/>
    <property type="match status" value="1"/>
</dbReference>
<evidence type="ECO:0000313" key="3">
    <source>
        <dbReference type="Proteomes" id="UP000295680"/>
    </source>
</evidence>